<name>A0A8J5XG91_DIALT</name>
<dbReference type="EMBL" id="JAGTXO010000015">
    <property type="protein sequence ID" value="KAG8463528.1"/>
    <property type="molecule type" value="Genomic_DNA"/>
</dbReference>
<accession>A0A8J5XG91</accession>
<proteinExistence type="predicted"/>
<keyword evidence="1" id="KW-0472">Membrane</keyword>
<comment type="caution">
    <text evidence="2">The sequence shown here is derived from an EMBL/GenBank/DDBJ whole genome shotgun (WGS) entry which is preliminary data.</text>
</comment>
<keyword evidence="1" id="KW-1133">Transmembrane helix</keyword>
<evidence type="ECO:0000256" key="1">
    <source>
        <dbReference type="SAM" id="Phobius"/>
    </source>
</evidence>
<keyword evidence="3" id="KW-1185">Reference proteome</keyword>
<keyword evidence="1" id="KW-0812">Transmembrane</keyword>
<protein>
    <submittedName>
        <fullName evidence="2">Uncharacterized protein</fullName>
    </submittedName>
</protein>
<feature type="transmembrane region" description="Helical" evidence="1">
    <location>
        <begin position="32"/>
        <end position="53"/>
    </location>
</feature>
<dbReference type="AlphaFoldDB" id="A0A8J5XG91"/>
<sequence>MLPDRSPALRGARDAQCRGRAFDRRSATARRWPAVALAAVLAAVALVGVAFWARPARRRFWLGGRALAAFGNDADVDPRAWLEAGRHACALGARARAPPPVLIGATPTHRIIAPYGVLLFAYGESAELVRKYGAEAVQTAEALRRTNPRLPIAIASNFPNVSAASGARLFRTPPFALVLPIRHDHMVYPSTVRPRYEWVTRAHYMALSPFELTLALDSHALPCTADDARDEAAARAGASAHPRASAAERVARVRPARAWRAGNELAAVLEALPAVGSARRWFDLAFNTFLTSGRPHNWALLYYTRAPAMRALFTDWYLAYLAQGGDDQGPLEHAARARARAGGLRLARMHANFAGAFERVDDFQRSDWPRATHVLSGAAHLFHVRYADEQMRRQLCAMLNARAHIRRRRVLIQPRGGHKGLYAHAWPVVFSAAEYTAATGYSPPPAGHVNEFAFAQPACASASNLSADETGGEPLVYPFDQHARLACWRSA</sequence>
<reference evidence="2" key="1">
    <citation type="submission" date="2021-05" db="EMBL/GenBank/DDBJ databases">
        <title>The genome of the haptophyte Pavlova lutheri (Diacronema luteri, Pavlovales) - a model for lipid biosynthesis in eukaryotic algae.</title>
        <authorList>
            <person name="Hulatt C.J."/>
            <person name="Posewitz M.C."/>
        </authorList>
    </citation>
    <scope>NUCLEOTIDE SEQUENCE</scope>
    <source>
        <strain evidence="2">NIVA-4/92</strain>
    </source>
</reference>
<evidence type="ECO:0000313" key="2">
    <source>
        <dbReference type="EMBL" id="KAG8463528.1"/>
    </source>
</evidence>
<dbReference type="Proteomes" id="UP000751190">
    <property type="component" value="Unassembled WGS sequence"/>
</dbReference>
<dbReference type="OrthoDB" id="10478468at2759"/>
<gene>
    <name evidence="2" type="ORF">KFE25_003801</name>
</gene>
<evidence type="ECO:0000313" key="3">
    <source>
        <dbReference type="Proteomes" id="UP000751190"/>
    </source>
</evidence>
<organism evidence="2 3">
    <name type="scientific">Diacronema lutheri</name>
    <name type="common">Unicellular marine alga</name>
    <name type="synonym">Monochrysis lutheri</name>
    <dbReference type="NCBI Taxonomy" id="2081491"/>
    <lineage>
        <taxon>Eukaryota</taxon>
        <taxon>Haptista</taxon>
        <taxon>Haptophyta</taxon>
        <taxon>Pavlovophyceae</taxon>
        <taxon>Pavlovales</taxon>
        <taxon>Pavlovaceae</taxon>
        <taxon>Diacronema</taxon>
    </lineage>
</organism>